<feature type="transmembrane region" description="Helical" evidence="1">
    <location>
        <begin position="43"/>
        <end position="63"/>
    </location>
</feature>
<protein>
    <submittedName>
        <fullName evidence="2">Uncharacterized protein</fullName>
    </submittedName>
</protein>
<reference evidence="3" key="1">
    <citation type="journal article" date="2013" name="Nature">
        <title>Draft genome of the wheat A-genome progenitor Triticum urartu.</title>
        <authorList>
            <person name="Ling H.Q."/>
            <person name="Zhao S."/>
            <person name="Liu D."/>
            <person name="Wang J."/>
            <person name="Sun H."/>
            <person name="Zhang C."/>
            <person name="Fan H."/>
            <person name="Li D."/>
            <person name="Dong L."/>
            <person name="Tao Y."/>
            <person name="Gao C."/>
            <person name="Wu H."/>
            <person name="Li Y."/>
            <person name="Cui Y."/>
            <person name="Guo X."/>
            <person name="Zheng S."/>
            <person name="Wang B."/>
            <person name="Yu K."/>
            <person name="Liang Q."/>
            <person name="Yang W."/>
            <person name="Lou X."/>
            <person name="Chen J."/>
            <person name="Feng M."/>
            <person name="Jian J."/>
            <person name="Zhang X."/>
            <person name="Luo G."/>
            <person name="Jiang Y."/>
            <person name="Liu J."/>
            <person name="Wang Z."/>
            <person name="Sha Y."/>
            <person name="Zhang B."/>
            <person name="Wu H."/>
            <person name="Tang D."/>
            <person name="Shen Q."/>
            <person name="Xue P."/>
            <person name="Zou S."/>
            <person name="Wang X."/>
            <person name="Liu X."/>
            <person name="Wang F."/>
            <person name="Yang Y."/>
            <person name="An X."/>
            <person name="Dong Z."/>
            <person name="Zhang K."/>
            <person name="Zhang X."/>
            <person name="Luo M.C."/>
            <person name="Dvorak J."/>
            <person name="Tong Y."/>
            <person name="Wang J."/>
            <person name="Yang H."/>
            <person name="Li Z."/>
            <person name="Wang D."/>
            <person name="Zhang A."/>
            <person name="Wang J."/>
        </authorList>
    </citation>
    <scope>NUCLEOTIDE SEQUENCE</scope>
    <source>
        <strain evidence="3">cv. G1812</strain>
    </source>
</reference>
<proteinExistence type="predicted"/>
<dbReference type="EnsemblPlants" id="TuG1812G0500001318.01.T08">
    <property type="protein sequence ID" value="TuG1812G0500001318.01.T08.cds259082"/>
    <property type="gene ID" value="TuG1812G0500001318.01"/>
</dbReference>
<dbReference type="AlphaFoldDB" id="A0A8R7UD59"/>
<keyword evidence="1" id="KW-1133">Transmembrane helix</keyword>
<name>A0A8R7UD59_TRIUA</name>
<reference evidence="2" key="3">
    <citation type="submission" date="2022-06" db="UniProtKB">
        <authorList>
            <consortium name="EnsemblPlants"/>
        </authorList>
    </citation>
    <scope>IDENTIFICATION</scope>
</reference>
<sequence>MVYVHAATTGRFSAGRYNNPRLVFDISSIGITCISFLSFFSMLLFLLCSFVCVCQGLTCLWWLTSVRFL</sequence>
<feature type="transmembrane region" description="Helical" evidence="1">
    <location>
        <begin position="21"/>
        <end position="37"/>
    </location>
</feature>
<organism evidence="2 3">
    <name type="scientific">Triticum urartu</name>
    <name type="common">Red wild einkorn</name>
    <name type="synonym">Crithodium urartu</name>
    <dbReference type="NCBI Taxonomy" id="4572"/>
    <lineage>
        <taxon>Eukaryota</taxon>
        <taxon>Viridiplantae</taxon>
        <taxon>Streptophyta</taxon>
        <taxon>Embryophyta</taxon>
        <taxon>Tracheophyta</taxon>
        <taxon>Spermatophyta</taxon>
        <taxon>Magnoliopsida</taxon>
        <taxon>Liliopsida</taxon>
        <taxon>Poales</taxon>
        <taxon>Poaceae</taxon>
        <taxon>BOP clade</taxon>
        <taxon>Pooideae</taxon>
        <taxon>Triticodae</taxon>
        <taxon>Triticeae</taxon>
        <taxon>Triticinae</taxon>
        <taxon>Triticum</taxon>
    </lineage>
</organism>
<evidence type="ECO:0000313" key="2">
    <source>
        <dbReference type="EnsemblPlants" id="TuG1812G0500001318.01.T08.cds259082"/>
    </source>
</evidence>
<accession>A0A8R7UD59</accession>
<dbReference type="Gramene" id="TuG1812G0500001318.01.T08">
    <property type="protein sequence ID" value="TuG1812G0500001318.01.T08.cds259082"/>
    <property type="gene ID" value="TuG1812G0500001318.01"/>
</dbReference>
<evidence type="ECO:0000256" key="1">
    <source>
        <dbReference type="SAM" id="Phobius"/>
    </source>
</evidence>
<reference evidence="2" key="2">
    <citation type="submission" date="2018-03" db="EMBL/GenBank/DDBJ databases">
        <title>The Triticum urartu genome reveals the dynamic nature of wheat genome evolution.</title>
        <authorList>
            <person name="Ling H."/>
            <person name="Ma B."/>
            <person name="Shi X."/>
            <person name="Liu H."/>
            <person name="Dong L."/>
            <person name="Sun H."/>
            <person name="Cao Y."/>
            <person name="Gao Q."/>
            <person name="Zheng S."/>
            <person name="Li Y."/>
            <person name="Yu Y."/>
            <person name="Du H."/>
            <person name="Qi M."/>
            <person name="Li Y."/>
            <person name="Yu H."/>
            <person name="Cui Y."/>
            <person name="Wang N."/>
            <person name="Chen C."/>
            <person name="Wu H."/>
            <person name="Zhao Y."/>
            <person name="Zhang J."/>
            <person name="Li Y."/>
            <person name="Zhou W."/>
            <person name="Zhang B."/>
            <person name="Hu W."/>
            <person name="Eijk M."/>
            <person name="Tang J."/>
            <person name="Witsenboer H."/>
            <person name="Zhao S."/>
            <person name="Li Z."/>
            <person name="Zhang A."/>
            <person name="Wang D."/>
            <person name="Liang C."/>
        </authorList>
    </citation>
    <scope>NUCLEOTIDE SEQUENCE [LARGE SCALE GENOMIC DNA]</scope>
    <source>
        <strain evidence="2">cv. G1812</strain>
    </source>
</reference>
<dbReference type="Proteomes" id="UP000015106">
    <property type="component" value="Chromosome 5"/>
</dbReference>
<evidence type="ECO:0000313" key="3">
    <source>
        <dbReference type="Proteomes" id="UP000015106"/>
    </source>
</evidence>
<keyword evidence="3" id="KW-1185">Reference proteome</keyword>
<keyword evidence="1" id="KW-0812">Transmembrane</keyword>
<keyword evidence="1" id="KW-0472">Membrane</keyword>